<evidence type="ECO:0000256" key="2">
    <source>
        <dbReference type="ARBA" id="ARBA00022803"/>
    </source>
</evidence>
<accession>A0ABS7E540</accession>
<evidence type="ECO:0000313" key="4">
    <source>
        <dbReference type="EMBL" id="MBW8184714.1"/>
    </source>
</evidence>
<gene>
    <name evidence="4" type="ORF">K0625_13650</name>
</gene>
<evidence type="ECO:0000256" key="1">
    <source>
        <dbReference type="ARBA" id="ARBA00022737"/>
    </source>
</evidence>
<sequence length="338" mass="38302">MIKVVKKGGDIKLRFFSIFLSLFLGACVSTSKEPVEVNQTPSSRFDLYDSQNTLPITVDSAPKTAEEAVERAKGEERLGHLDQALYLYVQALDFNSENAIVLYHIARIHSIKGNVQLAYQTYSEALAIDPLMMMAHAGLGLINMERRQHADATKNLHMAVGLDQARLAQLKTTELKEEFYQLDSDSPLRIYNALAILYDLDNSHEQARSYYELARLKAPNSALITTNLGYSYYLSGDISMAEHYLKQAVKEDPSFNRGWSNLGLVYVKKGQYLRALSTLEHIMSPADALNDLGYFLMLEGQYEQAIAFFKQAIDRSPSYFDQAQKNLKRASMEFEHRK</sequence>
<dbReference type="Proteomes" id="UP001195963">
    <property type="component" value="Unassembled WGS sequence"/>
</dbReference>
<dbReference type="RefSeq" id="WP_220110199.1">
    <property type="nucleotide sequence ID" value="NZ_JAHZST010000009.1"/>
</dbReference>
<dbReference type="PROSITE" id="PS50293">
    <property type="entry name" value="TPR_REGION"/>
    <property type="match status" value="1"/>
</dbReference>
<name>A0ABS7E540_9GAMM</name>
<dbReference type="InterPro" id="IPR050498">
    <property type="entry name" value="Ycf3"/>
</dbReference>
<dbReference type="SMART" id="SM00028">
    <property type="entry name" value="TPR"/>
    <property type="match status" value="6"/>
</dbReference>
<dbReference type="Gene3D" id="1.25.40.10">
    <property type="entry name" value="Tetratricopeptide repeat domain"/>
    <property type="match status" value="3"/>
</dbReference>
<comment type="caution">
    <text evidence="4">The sequence shown here is derived from an EMBL/GenBank/DDBJ whole genome shotgun (WGS) entry which is preliminary data.</text>
</comment>
<evidence type="ECO:0000313" key="5">
    <source>
        <dbReference type="Proteomes" id="UP001195963"/>
    </source>
</evidence>
<reference evidence="4 5" key="1">
    <citation type="submission" date="2021-07" db="EMBL/GenBank/DDBJ databases">
        <title>Shewanella sp. nov, isolated from SCS.</title>
        <authorList>
            <person name="Cao W.R."/>
        </authorList>
    </citation>
    <scope>NUCLEOTIDE SEQUENCE [LARGE SCALE GENOMIC DNA]</scope>
    <source>
        <strain evidence="4 5">NR704-98</strain>
    </source>
</reference>
<feature type="repeat" description="TPR" evidence="3">
    <location>
        <begin position="286"/>
        <end position="319"/>
    </location>
</feature>
<dbReference type="InterPro" id="IPR011990">
    <property type="entry name" value="TPR-like_helical_dom_sf"/>
</dbReference>
<keyword evidence="2 3" id="KW-0802">TPR repeat</keyword>
<dbReference type="Pfam" id="PF13432">
    <property type="entry name" value="TPR_16"/>
    <property type="match status" value="2"/>
</dbReference>
<keyword evidence="1" id="KW-0677">Repeat</keyword>
<feature type="repeat" description="TPR" evidence="3">
    <location>
        <begin position="222"/>
        <end position="255"/>
    </location>
</feature>
<dbReference type="SUPFAM" id="SSF48452">
    <property type="entry name" value="TPR-like"/>
    <property type="match status" value="1"/>
</dbReference>
<protein>
    <submittedName>
        <fullName evidence="4">Tetratricopeptide repeat protein</fullName>
    </submittedName>
</protein>
<keyword evidence="5" id="KW-1185">Reference proteome</keyword>
<dbReference type="PANTHER" id="PTHR44858">
    <property type="entry name" value="TETRATRICOPEPTIDE REPEAT PROTEIN 6"/>
    <property type="match status" value="1"/>
</dbReference>
<dbReference type="PROSITE" id="PS50005">
    <property type="entry name" value="TPR"/>
    <property type="match status" value="3"/>
</dbReference>
<organism evidence="4 5">
    <name type="scientific">Shewanella nanhaiensis</name>
    <dbReference type="NCBI Taxonomy" id="2864872"/>
    <lineage>
        <taxon>Bacteria</taxon>
        <taxon>Pseudomonadati</taxon>
        <taxon>Pseudomonadota</taxon>
        <taxon>Gammaproteobacteria</taxon>
        <taxon>Alteromonadales</taxon>
        <taxon>Shewanellaceae</taxon>
        <taxon>Shewanella</taxon>
    </lineage>
</organism>
<feature type="repeat" description="TPR" evidence="3">
    <location>
        <begin position="99"/>
        <end position="132"/>
    </location>
</feature>
<dbReference type="Pfam" id="PF00515">
    <property type="entry name" value="TPR_1"/>
    <property type="match status" value="1"/>
</dbReference>
<dbReference type="PROSITE" id="PS51257">
    <property type="entry name" value="PROKAR_LIPOPROTEIN"/>
    <property type="match status" value="1"/>
</dbReference>
<evidence type="ECO:0000256" key="3">
    <source>
        <dbReference type="PROSITE-ProRule" id="PRU00339"/>
    </source>
</evidence>
<dbReference type="InterPro" id="IPR019734">
    <property type="entry name" value="TPR_rpt"/>
</dbReference>
<dbReference type="EMBL" id="JAHZST010000009">
    <property type="protein sequence ID" value="MBW8184714.1"/>
    <property type="molecule type" value="Genomic_DNA"/>
</dbReference>
<dbReference type="PANTHER" id="PTHR44858:SF1">
    <property type="entry name" value="UDP-N-ACETYLGLUCOSAMINE--PEPTIDE N-ACETYLGLUCOSAMINYLTRANSFERASE SPINDLY-RELATED"/>
    <property type="match status" value="1"/>
</dbReference>
<proteinExistence type="predicted"/>